<dbReference type="RefSeq" id="WP_308991906.1">
    <property type="nucleotide sequence ID" value="NZ_CP155618.1"/>
</dbReference>
<dbReference type="SUPFAM" id="SSF51735">
    <property type="entry name" value="NAD(P)-binding Rossmann-fold domains"/>
    <property type="match status" value="1"/>
</dbReference>
<reference evidence="3" key="1">
    <citation type="submission" date="2024-04" db="EMBL/GenBank/DDBJ databases">
        <title>Mariniflexile litorale, isolated from the shallow sediments of the Sea of Japan.</title>
        <authorList>
            <person name="Romanenko L."/>
            <person name="Isaeva M."/>
        </authorList>
    </citation>
    <scope>NUCLEOTIDE SEQUENCE [LARGE SCALE GENOMIC DNA]</scope>
    <source>
        <strain evidence="3">KMM 9835</strain>
    </source>
</reference>
<proteinExistence type="inferred from homology"/>
<dbReference type="CDD" id="cd05233">
    <property type="entry name" value="SDR_c"/>
    <property type="match status" value="1"/>
</dbReference>
<dbReference type="PROSITE" id="PS51257">
    <property type="entry name" value="PROKAR_LIPOPROTEIN"/>
    <property type="match status" value="1"/>
</dbReference>
<comment type="similarity">
    <text evidence="1">Belongs to the short-chain dehydrogenases/reductases (SDR) family.</text>
</comment>
<dbReference type="AlphaFoldDB" id="A0AAU7EFJ4"/>
<dbReference type="Pfam" id="PF13561">
    <property type="entry name" value="adh_short_C2"/>
    <property type="match status" value="1"/>
</dbReference>
<evidence type="ECO:0000256" key="1">
    <source>
        <dbReference type="ARBA" id="ARBA00006484"/>
    </source>
</evidence>
<evidence type="ECO:0000256" key="2">
    <source>
        <dbReference type="ARBA" id="ARBA00023002"/>
    </source>
</evidence>
<accession>A0AAU7EFJ4</accession>
<dbReference type="FunFam" id="3.40.50.720:FF:000084">
    <property type="entry name" value="Short-chain dehydrogenase reductase"/>
    <property type="match status" value="1"/>
</dbReference>
<organism evidence="3 4">
    <name type="scientific">Mariniflexile litorale</name>
    <dbReference type="NCBI Taxonomy" id="3045158"/>
    <lineage>
        <taxon>Bacteria</taxon>
        <taxon>Pseudomonadati</taxon>
        <taxon>Bacteroidota</taxon>
        <taxon>Flavobacteriia</taxon>
        <taxon>Flavobacteriales</taxon>
        <taxon>Flavobacteriaceae</taxon>
        <taxon>Mariniflexile</taxon>
    </lineage>
</organism>
<dbReference type="KEGG" id="mlil:QLS71_016615"/>
<sequence>MNKEPKTAVVTGSSSGVGAASCIEFAKRGWNVVINYSQNKSEAYEVAEKCKSFGVDTLVCKANVAIEADCKRMIDETIKTLGRIDVLVNNAGTTRYCNYDNLEGLSKKDFQDIYEVNVIGAYQMVKLAAPYLKIVNGAIVNISSISAISGVGSSIAYAASKGALSTMTLSLAHALAPNIRVNGVCPGFIQTRWTKGFLGDRYESVKKNIEKSCLINKTSLPEDIAKGIVYLAVDAVTTSGQLLTIDGGQLVNQGKI</sequence>
<dbReference type="EC" id="1.-.-.-" evidence="3"/>
<dbReference type="PANTHER" id="PTHR43639">
    <property type="entry name" value="OXIDOREDUCTASE, SHORT-CHAIN DEHYDROGENASE/REDUCTASE FAMILY (AFU_ORTHOLOGUE AFUA_5G02870)"/>
    <property type="match status" value="1"/>
</dbReference>
<dbReference type="PROSITE" id="PS00061">
    <property type="entry name" value="ADH_SHORT"/>
    <property type="match status" value="1"/>
</dbReference>
<dbReference type="EMBL" id="CP155618">
    <property type="protein sequence ID" value="XBL13930.1"/>
    <property type="molecule type" value="Genomic_DNA"/>
</dbReference>
<evidence type="ECO:0000313" key="3">
    <source>
        <dbReference type="EMBL" id="XBL13930.1"/>
    </source>
</evidence>
<dbReference type="GO" id="GO:0016491">
    <property type="term" value="F:oxidoreductase activity"/>
    <property type="evidence" value="ECO:0007669"/>
    <property type="project" value="UniProtKB-KW"/>
</dbReference>
<gene>
    <name evidence="3" type="ORF">QLS71_016615</name>
</gene>
<dbReference type="InterPro" id="IPR036291">
    <property type="entry name" value="NAD(P)-bd_dom_sf"/>
</dbReference>
<dbReference type="Gene3D" id="3.40.50.720">
    <property type="entry name" value="NAD(P)-binding Rossmann-like Domain"/>
    <property type="match status" value="1"/>
</dbReference>
<dbReference type="InterPro" id="IPR020904">
    <property type="entry name" value="Sc_DH/Rdtase_CS"/>
</dbReference>
<keyword evidence="2 3" id="KW-0560">Oxidoreductase</keyword>
<name>A0AAU7EFJ4_9FLAO</name>
<keyword evidence="4" id="KW-1185">Reference proteome</keyword>
<protein>
    <submittedName>
        <fullName evidence="3">SDR family oxidoreductase</fullName>
        <ecNumber evidence="3">1.-.-.-</ecNumber>
    </submittedName>
</protein>
<dbReference type="PRINTS" id="PR00080">
    <property type="entry name" value="SDRFAMILY"/>
</dbReference>
<dbReference type="Proteomes" id="UP001224325">
    <property type="component" value="Chromosome"/>
</dbReference>
<dbReference type="PANTHER" id="PTHR43639:SF1">
    <property type="entry name" value="SHORT-CHAIN DEHYDROGENASE_REDUCTASE FAMILY PROTEIN"/>
    <property type="match status" value="1"/>
</dbReference>
<dbReference type="InterPro" id="IPR002347">
    <property type="entry name" value="SDR_fam"/>
</dbReference>
<evidence type="ECO:0000313" key="4">
    <source>
        <dbReference type="Proteomes" id="UP001224325"/>
    </source>
</evidence>
<dbReference type="PRINTS" id="PR00081">
    <property type="entry name" value="GDHRDH"/>
</dbReference>